<accession>A0A4Q6XWE0</accession>
<keyword evidence="1" id="KW-0812">Transmembrane</keyword>
<feature type="domain" description="Heparan-alpha-glucosaminide N-acetyltransferase catalytic" evidence="2">
    <location>
        <begin position="12"/>
        <end position="168"/>
    </location>
</feature>
<organism evidence="3 4">
    <name type="scientific">Sphingomonas populi</name>
    <dbReference type="NCBI Taxonomy" id="2484750"/>
    <lineage>
        <taxon>Bacteria</taxon>
        <taxon>Pseudomonadati</taxon>
        <taxon>Pseudomonadota</taxon>
        <taxon>Alphaproteobacteria</taxon>
        <taxon>Sphingomonadales</taxon>
        <taxon>Sphingomonadaceae</taxon>
        <taxon>Sphingomonas</taxon>
    </lineage>
</organism>
<feature type="transmembrane region" description="Helical" evidence="1">
    <location>
        <begin position="205"/>
        <end position="226"/>
    </location>
</feature>
<feature type="transmembrane region" description="Helical" evidence="1">
    <location>
        <begin position="21"/>
        <end position="40"/>
    </location>
</feature>
<dbReference type="PANTHER" id="PTHR31061:SF24">
    <property type="entry name" value="LD22376P"/>
    <property type="match status" value="1"/>
</dbReference>
<feature type="transmembrane region" description="Helical" evidence="1">
    <location>
        <begin position="149"/>
        <end position="169"/>
    </location>
</feature>
<dbReference type="AlphaFoldDB" id="A0A4Q6XWE0"/>
<feature type="transmembrane region" description="Helical" evidence="1">
    <location>
        <begin position="86"/>
        <end position="106"/>
    </location>
</feature>
<evidence type="ECO:0000313" key="4">
    <source>
        <dbReference type="Proteomes" id="UP000292085"/>
    </source>
</evidence>
<evidence type="ECO:0000313" key="3">
    <source>
        <dbReference type="EMBL" id="RZF65033.1"/>
    </source>
</evidence>
<comment type="caution">
    <text evidence="3">The sequence shown here is derived from an EMBL/GenBank/DDBJ whole genome shotgun (WGS) entry which is preliminary data.</text>
</comment>
<feature type="transmembrane region" description="Helical" evidence="1">
    <location>
        <begin position="268"/>
        <end position="287"/>
    </location>
</feature>
<feature type="transmembrane region" description="Helical" evidence="1">
    <location>
        <begin position="343"/>
        <end position="368"/>
    </location>
</feature>
<sequence>MTDTLAPSNPRRFTALDVFRGLTIFLMILVNTAGPGAPAYPTLVHAKWFGFTLADSIFPTFLFAMGNAMSFASRRRVDTAPYLTRLFKRGAIIFALGFLMYWFPFVAHTDAGWAPIPFALTRVPGVLQRLALCYVAAGLLVRWLSVRQILIAGVVLLLGYWATLVFLSAPGMAYDKFGTVGTRLDLWLLGPGHLYKKDSGFDPEGLLGTLPAIVNVLAGYLAGLAVQRGADLSGTVRRMAMIGVVLIVAGLAWSPWFPLAKKLWTGSYVLLTIGIDCIALAAIIALVEIIGVKRGTRFFIILGRNPLAIYLFSELFVTAINLIDTGDDGGLYGWIGIELFQRIAPGAFGSLLCAFAYTMLCWAVGWWMDRKGLILKA</sequence>
<dbReference type="InterPro" id="IPR012429">
    <property type="entry name" value="HGSNAT_cat"/>
</dbReference>
<dbReference type="Proteomes" id="UP000292085">
    <property type="component" value="Unassembled WGS sequence"/>
</dbReference>
<gene>
    <name evidence="3" type="ORF">EWE75_07995</name>
</gene>
<feature type="transmembrane region" description="Helical" evidence="1">
    <location>
        <begin position="238"/>
        <end position="256"/>
    </location>
</feature>
<dbReference type="RefSeq" id="WP_130156223.1">
    <property type="nucleotide sequence ID" value="NZ_SGIS01000009.1"/>
</dbReference>
<keyword evidence="4" id="KW-1185">Reference proteome</keyword>
<dbReference type="OrthoDB" id="9788724at2"/>
<proteinExistence type="predicted"/>
<protein>
    <submittedName>
        <fullName evidence="3">DUF1624 domain-containing protein</fullName>
    </submittedName>
</protein>
<feature type="transmembrane region" description="Helical" evidence="1">
    <location>
        <begin position="126"/>
        <end position="144"/>
    </location>
</feature>
<evidence type="ECO:0000256" key="1">
    <source>
        <dbReference type="SAM" id="Phobius"/>
    </source>
</evidence>
<reference evidence="3 4" key="1">
    <citation type="submission" date="2019-02" db="EMBL/GenBank/DDBJ databases">
        <authorList>
            <person name="Li Y."/>
        </authorList>
    </citation>
    <scope>NUCLEOTIDE SEQUENCE [LARGE SCALE GENOMIC DNA]</scope>
    <source>
        <strain evidence="3 4">3-7</strain>
    </source>
</reference>
<keyword evidence="1" id="KW-0472">Membrane</keyword>
<feature type="transmembrane region" description="Helical" evidence="1">
    <location>
        <begin position="307"/>
        <end position="323"/>
    </location>
</feature>
<dbReference type="PANTHER" id="PTHR31061">
    <property type="entry name" value="LD22376P"/>
    <property type="match status" value="1"/>
</dbReference>
<name>A0A4Q6XWE0_9SPHN</name>
<dbReference type="Pfam" id="PF07786">
    <property type="entry name" value="HGSNAT_cat"/>
    <property type="match status" value="1"/>
</dbReference>
<dbReference type="EMBL" id="SGIS01000009">
    <property type="protein sequence ID" value="RZF65033.1"/>
    <property type="molecule type" value="Genomic_DNA"/>
</dbReference>
<feature type="transmembrane region" description="Helical" evidence="1">
    <location>
        <begin position="46"/>
        <end position="65"/>
    </location>
</feature>
<evidence type="ECO:0000259" key="2">
    <source>
        <dbReference type="Pfam" id="PF07786"/>
    </source>
</evidence>
<keyword evidence="1" id="KW-1133">Transmembrane helix</keyword>